<name>A0A0A9E2R6_ARUDO</name>
<organism evidence="1">
    <name type="scientific">Arundo donax</name>
    <name type="common">Giant reed</name>
    <name type="synonym">Donax arundinaceus</name>
    <dbReference type="NCBI Taxonomy" id="35708"/>
    <lineage>
        <taxon>Eukaryota</taxon>
        <taxon>Viridiplantae</taxon>
        <taxon>Streptophyta</taxon>
        <taxon>Embryophyta</taxon>
        <taxon>Tracheophyta</taxon>
        <taxon>Spermatophyta</taxon>
        <taxon>Magnoliopsida</taxon>
        <taxon>Liliopsida</taxon>
        <taxon>Poales</taxon>
        <taxon>Poaceae</taxon>
        <taxon>PACMAD clade</taxon>
        <taxon>Arundinoideae</taxon>
        <taxon>Arundineae</taxon>
        <taxon>Arundo</taxon>
    </lineage>
</organism>
<protein>
    <submittedName>
        <fullName evidence="1">Uncharacterized protein</fullName>
    </submittedName>
</protein>
<reference evidence="1" key="2">
    <citation type="journal article" date="2015" name="Data Brief">
        <title>Shoot transcriptome of the giant reed, Arundo donax.</title>
        <authorList>
            <person name="Barrero R.A."/>
            <person name="Guerrero F.D."/>
            <person name="Moolhuijzen P."/>
            <person name="Goolsby J.A."/>
            <person name="Tidwell J."/>
            <person name="Bellgard S.E."/>
            <person name="Bellgard M.I."/>
        </authorList>
    </citation>
    <scope>NUCLEOTIDE SEQUENCE</scope>
    <source>
        <tissue evidence="1">Shoot tissue taken approximately 20 cm above the soil surface</tissue>
    </source>
</reference>
<proteinExistence type="predicted"/>
<reference evidence="1" key="1">
    <citation type="submission" date="2014-09" db="EMBL/GenBank/DDBJ databases">
        <authorList>
            <person name="Magalhaes I.L.F."/>
            <person name="Oliveira U."/>
            <person name="Santos F.R."/>
            <person name="Vidigal T.H.D.A."/>
            <person name="Brescovit A.D."/>
            <person name="Santos A.J."/>
        </authorList>
    </citation>
    <scope>NUCLEOTIDE SEQUENCE</scope>
    <source>
        <tissue evidence="1">Shoot tissue taken approximately 20 cm above the soil surface</tissue>
    </source>
</reference>
<accession>A0A0A9E2R6</accession>
<dbReference type="AlphaFoldDB" id="A0A0A9E2R6"/>
<evidence type="ECO:0000313" key="1">
    <source>
        <dbReference type="EMBL" id="JAD90282.1"/>
    </source>
</evidence>
<dbReference type="EMBL" id="GBRH01207613">
    <property type="protein sequence ID" value="JAD90282.1"/>
    <property type="molecule type" value="Transcribed_RNA"/>
</dbReference>
<sequence length="97" mass="11145">MLHILIGGDNFTIWLECLIVLRTSGTNQFSTRAMLILVYPPFFSSGSVMLQMRKPALVFPQVTQDRLIIARQLEPPHGYPAFLSPYHKQYLLWQGQP</sequence>